<dbReference type="SUPFAM" id="SSF56436">
    <property type="entry name" value="C-type lectin-like"/>
    <property type="match status" value="1"/>
</dbReference>
<comment type="subcellular location">
    <subcellularLocation>
        <location evidence="1">Cell membrane</location>
        <topology evidence="1">Single-pass type II membrane protein</topology>
    </subcellularLocation>
</comment>
<comment type="caution">
    <text evidence="9">The sequence shown here is derived from an EMBL/GenBank/DDBJ whole genome shotgun (WGS) entry which is preliminary data.</text>
</comment>
<keyword evidence="10" id="KW-1185">Reference proteome</keyword>
<dbReference type="Proteomes" id="UP001152836">
    <property type="component" value="Unassembled WGS sequence"/>
</dbReference>
<keyword evidence="5 7" id="KW-1133">Transmembrane helix</keyword>
<reference evidence="9" key="1">
    <citation type="submission" date="2022-06" db="EMBL/GenBank/DDBJ databases">
        <authorList>
            <person name="Andreotti S."/>
            <person name="Wyler E."/>
        </authorList>
    </citation>
    <scope>NUCLEOTIDE SEQUENCE</scope>
</reference>
<evidence type="ECO:0000256" key="4">
    <source>
        <dbReference type="ARBA" id="ARBA00022968"/>
    </source>
</evidence>
<dbReference type="GO" id="GO:0009897">
    <property type="term" value="C:external side of plasma membrane"/>
    <property type="evidence" value="ECO:0007669"/>
    <property type="project" value="TreeGrafter"/>
</dbReference>
<feature type="transmembrane region" description="Helical" evidence="7">
    <location>
        <begin position="7"/>
        <end position="29"/>
    </location>
</feature>
<dbReference type="PANTHER" id="PTHR45710">
    <property type="entry name" value="C-TYPE LECTIN DOMAIN-CONTAINING PROTEIN 180"/>
    <property type="match status" value="1"/>
</dbReference>
<proteinExistence type="predicted"/>
<organism evidence="9 10">
    <name type="scientific">Phodopus roborovskii</name>
    <name type="common">Roborovski's desert hamster</name>
    <name type="synonym">Cricetulus roborovskii</name>
    <dbReference type="NCBI Taxonomy" id="109678"/>
    <lineage>
        <taxon>Eukaryota</taxon>
        <taxon>Metazoa</taxon>
        <taxon>Chordata</taxon>
        <taxon>Craniata</taxon>
        <taxon>Vertebrata</taxon>
        <taxon>Euteleostomi</taxon>
        <taxon>Mammalia</taxon>
        <taxon>Eutheria</taxon>
        <taxon>Euarchontoglires</taxon>
        <taxon>Glires</taxon>
        <taxon>Rodentia</taxon>
        <taxon>Myomorpha</taxon>
        <taxon>Muroidea</taxon>
        <taxon>Cricetidae</taxon>
        <taxon>Cricetinae</taxon>
        <taxon>Phodopus</taxon>
    </lineage>
</organism>
<feature type="transmembrane region" description="Helical" evidence="7">
    <location>
        <begin position="103"/>
        <end position="126"/>
    </location>
</feature>
<dbReference type="InterPro" id="IPR050828">
    <property type="entry name" value="C-type_lectin/matrix_domain"/>
</dbReference>
<evidence type="ECO:0000256" key="3">
    <source>
        <dbReference type="ARBA" id="ARBA00022734"/>
    </source>
</evidence>
<dbReference type="PANTHER" id="PTHR45710:SF35">
    <property type="entry name" value="C-TYPE LECTIN DOMAIN FAMILY 2 MEMBER D"/>
    <property type="match status" value="1"/>
</dbReference>
<evidence type="ECO:0000256" key="6">
    <source>
        <dbReference type="ARBA" id="ARBA00023136"/>
    </source>
</evidence>
<protein>
    <submittedName>
        <fullName evidence="9">LOC689757 protein</fullName>
    </submittedName>
</protein>
<dbReference type="AlphaFoldDB" id="A0AAV0A945"/>
<dbReference type="GO" id="GO:0046703">
    <property type="term" value="F:natural killer cell lectin-like receptor binding"/>
    <property type="evidence" value="ECO:0007669"/>
    <property type="project" value="TreeGrafter"/>
</dbReference>
<evidence type="ECO:0000256" key="7">
    <source>
        <dbReference type="SAM" id="Phobius"/>
    </source>
</evidence>
<dbReference type="Gene3D" id="3.10.100.10">
    <property type="entry name" value="Mannose-Binding Protein A, subunit A"/>
    <property type="match status" value="1"/>
</dbReference>
<keyword evidence="3" id="KW-0430">Lectin</keyword>
<dbReference type="Pfam" id="PF00059">
    <property type="entry name" value="Lectin_C"/>
    <property type="match status" value="1"/>
</dbReference>
<dbReference type="EMBL" id="CALSGD010001622">
    <property type="protein sequence ID" value="CAH7422931.1"/>
    <property type="molecule type" value="Genomic_DNA"/>
</dbReference>
<feature type="domain" description="C-type lectin" evidence="8">
    <location>
        <begin position="141"/>
        <end position="245"/>
    </location>
</feature>
<keyword evidence="6 7" id="KW-0472">Membrane</keyword>
<evidence type="ECO:0000313" key="10">
    <source>
        <dbReference type="Proteomes" id="UP001152836"/>
    </source>
</evidence>
<evidence type="ECO:0000256" key="5">
    <source>
        <dbReference type="ARBA" id="ARBA00022989"/>
    </source>
</evidence>
<keyword evidence="4" id="KW-0735">Signal-anchor</keyword>
<evidence type="ECO:0000313" key="9">
    <source>
        <dbReference type="EMBL" id="CAH7422931.1"/>
    </source>
</evidence>
<evidence type="ECO:0000256" key="1">
    <source>
        <dbReference type="ARBA" id="ARBA00004401"/>
    </source>
</evidence>
<dbReference type="InterPro" id="IPR001304">
    <property type="entry name" value="C-type_lectin-like"/>
</dbReference>
<gene>
    <name evidence="9" type="primary">LOC689757</name>
    <name evidence="9" type="ORF">PHOROB_LOCUS16896</name>
</gene>
<dbReference type="SMART" id="SM00034">
    <property type="entry name" value="CLECT"/>
    <property type="match status" value="1"/>
</dbReference>
<keyword evidence="2 7" id="KW-0812">Transmembrane</keyword>
<dbReference type="InterPro" id="IPR016186">
    <property type="entry name" value="C-type_lectin-like/link_sf"/>
</dbReference>
<dbReference type="GO" id="GO:0030246">
    <property type="term" value="F:carbohydrate binding"/>
    <property type="evidence" value="ECO:0007669"/>
    <property type="project" value="UniProtKB-KW"/>
</dbReference>
<sequence>MFSYVTLLIHYYTLFMLYLCFSLDVNGLYMSYKLTRTDLNSLPLSQDGVQTSLCALTKCGFATGQMVAVSVLGYLLPRSSLIHRKKLQGQCLRMVSPESPAKLYCCYAVIAVLTVAVIVLSVALSLSGNICAFCPRHWIGVGGKCFYFSEKMANWTSSQTSCMAQGAQLAQFDDLEQLNFLKRFKGDSDCWIGLHRESSGHPWMWTDNTDYNNLTSIRGEGECAYLIIKGISSGRNYTHRNWICSKPYSYASIFTACAKAVIRGL</sequence>
<name>A0AAV0A945_PHORO</name>
<dbReference type="CDD" id="cd03593">
    <property type="entry name" value="CLECT_NK_receptors_like"/>
    <property type="match status" value="1"/>
</dbReference>
<evidence type="ECO:0000256" key="2">
    <source>
        <dbReference type="ARBA" id="ARBA00022692"/>
    </source>
</evidence>
<dbReference type="InterPro" id="IPR016187">
    <property type="entry name" value="CTDL_fold"/>
</dbReference>
<dbReference type="InterPro" id="IPR033992">
    <property type="entry name" value="NKR-like_CTLD"/>
</dbReference>
<evidence type="ECO:0000259" key="8">
    <source>
        <dbReference type="PROSITE" id="PS50041"/>
    </source>
</evidence>
<dbReference type="PROSITE" id="PS50041">
    <property type="entry name" value="C_TYPE_LECTIN_2"/>
    <property type="match status" value="1"/>
</dbReference>
<accession>A0AAV0A945</accession>
<feature type="transmembrane region" description="Helical" evidence="7">
    <location>
        <begin position="49"/>
        <end position="76"/>
    </location>
</feature>